<feature type="compositionally biased region" description="Acidic residues" evidence="4">
    <location>
        <begin position="1834"/>
        <end position="1844"/>
    </location>
</feature>
<feature type="region of interest" description="Disordered" evidence="4">
    <location>
        <begin position="154"/>
        <end position="180"/>
    </location>
</feature>
<evidence type="ECO:0000313" key="6">
    <source>
        <dbReference type="EMBL" id="KAK8883395.1"/>
    </source>
</evidence>
<feature type="compositionally biased region" description="Basic residues" evidence="4">
    <location>
        <begin position="52"/>
        <end position="62"/>
    </location>
</feature>
<evidence type="ECO:0000256" key="3">
    <source>
        <dbReference type="ARBA" id="ARBA00023242"/>
    </source>
</evidence>
<dbReference type="PANTHER" id="PTHR45623">
    <property type="entry name" value="CHROMODOMAIN-HELICASE-DNA-BINDING PROTEIN 3-RELATED-RELATED"/>
    <property type="match status" value="1"/>
</dbReference>
<dbReference type="InterPro" id="IPR027417">
    <property type="entry name" value="P-loop_NTPase"/>
</dbReference>
<evidence type="ECO:0000259" key="5">
    <source>
        <dbReference type="PROSITE" id="PS50013"/>
    </source>
</evidence>
<feature type="domain" description="Chromo" evidence="5">
    <location>
        <begin position="356"/>
        <end position="425"/>
    </location>
</feature>
<dbReference type="Gene3D" id="2.40.50.40">
    <property type="match status" value="1"/>
</dbReference>
<evidence type="ECO:0000313" key="7">
    <source>
        <dbReference type="Proteomes" id="UP001470230"/>
    </source>
</evidence>
<dbReference type="InterPro" id="IPR038718">
    <property type="entry name" value="SNF2-like_sf"/>
</dbReference>
<accession>A0ABR2JX05</accession>
<name>A0ABR2JX05_9EUKA</name>
<feature type="compositionally biased region" description="Acidic residues" evidence="4">
    <location>
        <begin position="1758"/>
        <end position="1778"/>
    </location>
</feature>
<feature type="compositionally biased region" description="Low complexity" evidence="4">
    <location>
        <begin position="1"/>
        <end position="50"/>
    </location>
</feature>
<dbReference type="EMBL" id="JAPFFF010000009">
    <property type="protein sequence ID" value="KAK8883395.1"/>
    <property type="molecule type" value="Genomic_DNA"/>
</dbReference>
<organism evidence="6 7">
    <name type="scientific">Tritrichomonas musculus</name>
    <dbReference type="NCBI Taxonomy" id="1915356"/>
    <lineage>
        <taxon>Eukaryota</taxon>
        <taxon>Metamonada</taxon>
        <taxon>Parabasalia</taxon>
        <taxon>Tritrichomonadida</taxon>
        <taxon>Tritrichomonadidae</taxon>
        <taxon>Tritrichomonas</taxon>
    </lineage>
</organism>
<feature type="compositionally biased region" description="Polar residues" evidence="4">
    <location>
        <begin position="1797"/>
        <end position="1807"/>
    </location>
</feature>
<sequence>MNSGNTNQPQFFQIQQQNYNPVSNQQSFNLSSNSPTSSTSLSQNQNQEPQRIPKKRGRKPKPKPTDQNSVMNISISNPSLMSTRTRSSSQNQTGNNNDDGNNSAEESESEYDEQDNEGIPINAILCKTLFPFQPLIQNLPAIQTRNSGISANISASQSSSNLNNQNNSVSRSSSVQNFDPNEPQYLVKMQGQAPIHSFIICEHSIKNGSQSGKLLNEFKRSCEYNKVKISSVGIGFLEPCSMEKHINVDSFGIDQIIAHRTFESETKFMEKIMDDNLHIPGLPTDFFPPNFEEVFKYSNTFLPNHNEAYSLLRDDGFFTFGESNANGNQILTKDLFKEYEHDDEQITDKSYNTNSNDNENINQNNVNNSNDDSTFKIPQKIEFKVQWKGLSVSESTWESYESLVNSIRIHNEFEQEENITNLNNNLYNKYLLNGTIIRQNLFCPTNIDELENLINDYWSRVVIFGGKNGSISSNSLNPKDEMIPIENVPNIIPQMRRQTTLTETQQCIIKQLFGYKINFINSRSYDNASNGFCQVLQLKNSGRVFALVGYLQMLYSIYHLTKPSIIIVNEKYAQVWKDALKSISNLFWVDFSGSSSDRMMIKHHRLDKKSRFDVLITSCHVLEKESDFLKTFQWDNIIIDDIHLKQELLLINSQNLSGSNEYALNIVTRKRRGRRPKNATQRSIYERNENNEEYSSNEKENDDDSENVNENDEEKSDEDNENILQSENSKNEENNILDSSLTNRSHSLSVLASSLLKSRNAYTNRNRKKNNSPFVILLNDLFSFSPVFNQMAPIDEIAPFHFTETIFIVPNLINQYTYKKLSILFKKRAARVLNMGKAVDILNELILSLQHPFIIPEIHNELFKDYVSSRGLNNQKLNPSIELEFLRSICGKLSILDELTIGTREKALSISIIVAEDLAILKLLRLYFDQRKIPAGIVNTNVANERVPDDFAYGILLMNRDITHPLIDKFTISQIIFYDVSTSYKKDLDFIQFITRQQNSALIANGQTNFPQINIYRLLTKHSLETELFIKTTLPAKPDSPNLFSFFDYKDLTIRTAEPLIRAAVLASKEAEKEREEQNSAYSQFQFPYQPQNSVQKAEPVTSFNFEFPTGNDALSSLLNSIMSQTERDEFWAFAFQSSTVAKTELTDFSNYVYNFEDEAENNEVEKPPENNENALSPEYRLYIELLKNGMNSWELIAATINKPVEEVMKIGRAMILKMLSNIKPTDIFNFTLASNIYWFEYSDSFAHGHQLDEPEFWARIADSKSNQVNSPLFNNPCFLISQSTSNVNNLNQSKTVFDGIIGERNLKCFEENYIVRTFLTIRSFPYIPTRLLAKKGSVMYTPEYIYAFLKYYTTHTGDWESIKTKFHLNLYSTDAIINYFKELYNSILSDLFSFILHRVYSGERQVLIEKDKILWPLLQVLEQGPFTMNWNESEINVITSVLSNFRVPLAGQSVEDWCEFHSLTRLLTKSTESVEFMTSYIIEGIAELQDNSKFVIIPDLTFSEPISIPPNVTKKIKLRMSTMLYVQQLSREEKLKQFSPQVSMPDNWTDEDDHSLVKGICQFGYNNLFNLGKINVALYNEKENGEFCAIMTKDLSNFSSFFEERSAFLMRLKLIITSNADVSQNWASLINEQLSDNANKANVPHRRGRPPNPNKHKETTTTATTSTTSSSARRVGRPRTRPLPPTPTTTTTATTENMNVTESAATVSASGEEGQNEDTINSSQNEEETHNLKKNKKHLHLTQKQQKLEDETVFTPENEDVDDDDDEYGENDSEENEFDRRLRARPMATRARASLENGQSSIMQTRNHTKKQEKKEEKKKGKEKQEKDQFDVIIEEIPFEDVNSENNKNERIVEKPKEKVKKAKNQVQKAKVKIEENEDDSPKIMETRSKSSSTTRKKQAQRVRNESDDEDDFVYSDEEEIDEAIGNGSSSNLMQTRSRSIPTRSRNQIKTRSQLSKQEAPVKKENKIIKVKNEKNYRQIAFVFDPIPDAIKFIPH</sequence>
<dbReference type="CDD" id="cd00024">
    <property type="entry name" value="CD_CSD"/>
    <property type="match status" value="1"/>
</dbReference>
<dbReference type="SUPFAM" id="SSF54160">
    <property type="entry name" value="Chromo domain-like"/>
    <property type="match status" value="1"/>
</dbReference>
<feature type="compositionally biased region" description="Polar residues" evidence="4">
    <location>
        <begin position="1928"/>
        <end position="1958"/>
    </location>
</feature>
<feature type="compositionally biased region" description="Basic and acidic residues" evidence="4">
    <location>
        <begin position="1814"/>
        <end position="1831"/>
    </location>
</feature>
<feature type="region of interest" description="Disordered" evidence="4">
    <location>
        <begin position="1"/>
        <end position="115"/>
    </location>
</feature>
<protein>
    <recommendedName>
        <fullName evidence="5">Chromo domain-containing protein</fullName>
    </recommendedName>
</protein>
<keyword evidence="7" id="KW-1185">Reference proteome</keyword>
<feature type="region of interest" description="Disordered" evidence="4">
    <location>
        <begin position="349"/>
        <end position="370"/>
    </location>
</feature>
<feature type="compositionally biased region" description="Acidic residues" evidence="4">
    <location>
        <begin position="1908"/>
        <end position="1924"/>
    </location>
</feature>
<feature type="compositionally biased region" description="Polar residues" evidence="4">
    <location>
        <begin position="1697"/>
        <end position="1710"/>
    </location>
</feature>
<dbReference type="SUPFAM" id="SSF52540">
    <property type="entry name" value="P-loop containing nucleoside triphosphate hydrolases"/>
    <property type="match status" value="1"/>
</dbReference>
<evidence type="ECO:0000256" key="2">
    <source>
        <dbReference type="ARBA" id="ARBA00022840"/>
    </source>
</evidence>
<feature type="compositionally biased region" description="Basic and acidic residues" evidence="4">
    <location>
        <begin position="1873"/>
        <end position="1890"/>
    </location>
</feature>
<feature type="compositionally biased region" description="Acidic residues" evidence="4">
    <location>
        <begin position="105"/>
        <end position="115"/>
    </location>
</feature>
<gene>
    <name evidence="6" type="ORF">M9Y10_046045</name>
</gene>
<feature type="compositionally biased region" description="Low complexity" evidence="4">
    <location>
        <begin position="1661"/>
        <end position="1674"/>
    </location>
</feature>
<evidence type="ECO:0000256" key="4">
    <source>
        <dbReference type="SAM" id="MobiDB-lite"/>
    </source>
</evidence>
<keyword evidence="2" id="KW-0067">ATP-binding</keyword>
<feature type="region of interest" description="Disordered" evidence="4">
    <location>
        <begin position="671"/>
        <end position="739"/>
    </location>
</feature>
<feature type="compositionally biased region" description="Polar residues" evidence="4">
    <location>
        <begin position="723"/>
        <end position="739"/>
    </location>
</feature>
<feature type="compositionally biased region" description="Low complexity" evidence="4">
    <location>
        <begin position="154"/>
        <end position="177"/>
    </location>
</feature>
<feature type="compositionally biased region" description="Low complexity" evidence="4">
    <location>
        <begin position="352"/>
        <end position="370"/>
    </location>
</feature>
<feature type="compositionally biased region" description="Basic and acidic residues" evidence="4">
    <location>
        <begin position="1848"/>
        <end position="1858"/>
    </location>
</feature>
<keyword evidence="1" id="KW-0547">Nucleotide-binding</keyword>
<feature type="compositionally biased region" description="Basic residues" evidence="4">
    <location>
        <begin position="1733"/>
        <end position="1742"/>
    </location>
</feature>
<feature type="compositionally biased region" description="Polar residues" evidence="4">
    <location>
        <begin position="65"/>
        <end position="81"/>
    </location>
</feature>
<reference evidence="6 7" key="1">
    <citation type="submission" date="2024-04" db="EMBL/GenBank/DDBJ databases">
        <title>Tritrichomonas musculus Genome.</title>
        <authorList>
            <person name="Alves-Ferreira E."/>
            <person name="Grigg M."/>
            <person name="Lorenzi H."/>
            <person name="Galac M."/>
        </authorList>
    </citation>
    <scope>NUCLEOTIDE SEQUENCE [LARGE SCALE GENOMIC DNA]</scope>
    <source>
        <strain evidence="6 7">EAF2021</strain>
    </source>
</reference>
<keyword evidence="3" id="KW-0539">Nucleus</keyword>
<feature type="region of interest" description="Disordered" evidence="4">
    <location>
        <begin position="1638"/>
        <end position="1965"/>
    </location>
</feature>
<proteinExistence type="predicted"/>
<dbReference type="Gene3D" id="3.40.50.10810">
    <property type="entry name" value="Tandem AAA-ATPase domain"/>
    <property type="match status" value="1"/>
</dbReference>
<feature type="compositionally biased region" description="Low complexity" evidence="4">
    <location>
        <begin position="82"/>
        <end position="104"/>
    </location>
</feature>
<dbReference type="InterPro" id="IPR016197">
    <property type="entry name" value="Chromo-like_dom_sf"/>
</dbReference>
<evidence type="ECO:0000256" key="1">
    <source>
        <dbReference type="ARBA" id="ARBA00022741"/>
    </source>
</evidence>
<dbReference type="PROSITE" id="PS50013">
    <property type="entry name" value="CHROMO_2"/>
    <property type="match status" value="1"/>
</dbReference>
<comment type="caution">
    <text evidence="6">The sequence shown here is derived from an EMBL/GenBank/DDBJ whole genome shotgun (WGS) entry which is preliminary data.</text>
</comment>
<dbReference type="InterPro" id="IPR000953">
    <property type="entry name" value="Chromo/chromo_shadow_dom"/>
</dbReference>
<dbReference type="Proteomes" id="UP001470230">
    <property type="component" value="Unassembled WGS sequence"/>
</dbReference>
<feature type="compositionally biased region" description="Acidic residues" evidence="4">
    <location>
        <begin position="700"/>
        <end position="721"/>
    </location>
</feature>